<dbReference type="InterPro" id="IPR020003">
    <property type="entry name" value="ATPase_a/bsu_AS"/>
</dbReference>
<keyword evidence="7" id="KW-0406">Ion transport</keyword>
<dbReference type="Gene3D" id="3.40.50.300">
    <property type="entry name" value="P-loop containing nucleotide triphosphate hydrolases"/>
    <property type="match status" value="1"/>
</dbReference>
<evidence type="ECO:0000256" key="1">
    <source>
        <dbReference type="ARBA" id="ARBA00004370"/>
    </source>
</evidence>
<dbReference type="STRING" id="1805282.AUJ44_00195"/>
<dbReference type="GO" id="GO:0045259">
    <property type="term" value="C:proton-transporting ATP synthase complex"/>
    <property type="evidence" value="ECO:0007669"/>
    <property type="project" value="UniProtKB-KW"/>
</dbReference>
<evidence type="ECO:0000259" key="12">
    <source>
        <dbReference type="Pfam" id="PF00306"/>
    </source>
</evidence>
<dbReference type="InterPro" id="IPR005294">
    <property type="entry name" value="ATP_synth_F1_asu"/>
</dbReference>
<dbReference type="InterPro" id="IPR038376">
    <property type="entry name" value="ATP_synth_asu_C_sf"/>
</dbReference>
<protein>
    <submittedName>
        <fullName evidence="13">F0F1 ATP synthase subunit alpha</fullName>
    </submittedName>
</protein>
<feature type="domain" description="ATPase F1/V1/A1 complex alpha/beta subunit nucleotide-binding" evidence="11">
    <location>
        <begin position="131"/>
        <end position="348"/>
    </location>
</feature>
<dbReference type="Gene3D" id="1.20.150.20">
    <property type="entry name" value="ATP synthase alpha/beta chain, C-terminal domain"/>
    <property type="match status" value="1"/>
</dbReference>
<dbReference type="InterPro" id="IPR000793">
    <property type="entry name" value="ATP_synth_asu_C"/>
</dbReference>
<evidence type="ECO:0000256" key="10">
    <source>
        <dbReference type="ARBA" id="ARBA00023310"/>
    </source>
</evidence>
<evidence type="ECO:0000256" key="8">
    <source>
        <dbReference type="ARBA" id="ARBA00023136"/>
    </source>
</evidence>
<feature type="domain" description="ATP synthase alpha subunit C-terminal" evidence="12">
    <location>
        <begin position="355"/>
        <end position="479"/>
    </location>
</feature>
<evidence type="ECO:0000256" key="9">
    <source>
        <dbReference type="ARBA" id="ARBA00023196"/>
    </source>
</evidence>
<keyword evidence="9" id="KW-0139">CF(1)</keyword>
<dbReference type="InterPro" id="IPR000194">
    <property type="entry name" value="ATPase_F1/V1/A1_a/bsu_nucl-bd"/>
</dbReference>
<dbReference type="Pfam" id="PF00006">
    <property type="entry name" value="ATP-synt_ab"/>
    <property type="match status" value="1"/>
</dbReference>
<reference evidence="13 14" key="1">
    <citation type="journal article" date="2016" name="Environ. Microbiol.">
        <title>Genomic resolution of a cold subsurface aquifer community provides metabolic insights for novel microbes adapted to high CO concentrations.</title>
        <authorList>
            <person name="Probst A.J."/>
            <person name="Castelle C.J."/>
            <person name="Singh A."/>
            <person name="Brown C.T."/>
            <person name="Anantharaman K."/>
            <person name="Sharon I."/>
            <person name="Hug L.A."/>
            <person name="Burstein D."/>
            <person name="Emerson J.B."/>
            <person name="Thomas B.C."/>
            <person name="Banfield J.F."/>
        </authorList>
    </citation>
    <scope>NUCLEOTIDE SEQUENCE [LARGE SCALE GENOMIC DNA]</scope>
    <source>
        <strain evidence="13">CG1_02_47_685</strain>
    </source>
</reference>
<dbReference type="NCBIfam" id="TIGR00962">
    <property type="entry name" value="atpA"/>
    <property type="match status" value="1"/>
</dbReference>
<evidence type="ECO:0000256" key="7">
    <source>
        <dbReference type="ARBA" id="ARBA00023065"/>
    </source>
</evidence>
<keyword evidence="5" id="KW-0375">Hydrogen ion transport</keyword>
<evidence type="ECO:0000313" key="13">
    <source>
        <dbReference type="EMBL" id="OIO33508.1"/>
    </source>
</evidence>
<comment type="caution">
    <text evidence="13">The sequence shown here is derived from an EMBL/GenBank/DDBJ whole genome shotgun (WGS) entry which is preliminary data.</text>
</comment>
<dbReference type="PANTHER" id="PTHR48082:SF2">
    <property type="entry name" value="ATP SYNTHASE SUBUNIT ALPHA, MITOCHONDRIAL"/>
    <property type="match status" value="1"/>
</dbReference>
<comment type="subcellular location">
    <subcellularLocation>
        <location evidence="1">Membrane</location>
    </subcellularLocation>
</comment>
<dbReference type="GO" id="GO:0043531">
    <property type="term" value="F:ADP binding"/>
    <property type="evidence" value="ECO:0007669"/>
    <property type="project" value="TreeGrafter"/>
</dbReference>
<dbReference type="PROSITE" id="PS00152">
    <property type="entry name" value="ATPASE_ALPHA_BETA"/>
    <property type="match status" value="1"/>
</dbReference>
<evidence type="ECO:0000256" key="6">
    <source>
        <dbReference type="ARBA" id="ARBA00022840"/>
    </source>
</evidence>
<dbReference type="SUPFAM" id="SSF47917">
    <property type="entry name" value="C-terminal domain of alpha and beta subunits of F1 ATP synthase"/>
    <property type="match status" value="1"/>
</dbReference>
<evidence type="ECO:0000256" key="5">
    <source>
        <dbReference type="ARBA" id="ARBA00022781"/>
    </source>
</evidence>
<evidence type="ECO:0000256" key="2">
    <source>
        <dbReference type="ARBA" id="ARBA00008936"/>
    </source>
</evidence>
<name>A0A1J4V8N2_9BACT</name>
<dbReference type="InterPro" id="IPR027417">
    <property type="entry name" value="P-loop_NTPase"/>
</dbReference>
<dbReference type="EMBL" id="MNVO01000005">
    <property type="protein sequence ID" value="OIO33508.1"/>
    <property type="molecule type" value="Genomic_DNA"/>
</dbReference>
<dbReference type="GO" id="GO:0046933">
    <property type="term" value="F:proton-transporting ATP synthase activity, rotational mechanism"/>
    <property type="evidence" value="ECO:0007669"/>
    <property type="project" value="InterPro"/>
</dbReference>
<evidence type="ECO:0000256" key="4">
    <source>
        <dbReference type="ARBA" id="ARBA00022741"/>
    </source>
</evidence>
<keyword evidence="8" id="KW-0472">Membrane</keyword>
<accession>A0A1J4V8N2</accession>
<organism evidence="13 14">
    <name type="scientific">Candidatus Nomurabacteria bacterium CG1_02_47_685</name>
    <dbReference type="NCBI Taxonomy" id="1805282"/>
    <lineage>
        <taxon>Bacteria</taxon>
        <taxon>Candidatus Nomuraibacteriota</taxon>
    </lineage>
</organism>
<gene>
    <name evidence="13" type="ORF">AUJ44_00195</name>
</gene>
<dbReference type="GO" id="GO:0005524">
    <property type="term" value="F:ATP binding"/>
    <property type="evidence" value="ECO:0007669"/>
    <property type="project" value="UniProtKB-KW"/>
</dbReference>
<evidence type="ECO:0000259" key="11">
    <source>
        <dbReference type="Pfam" id="PF00006"/>
    </source>
</evidence>
<sequence length="487" mass="54536">MSKIAPQNDNEIGEVVSYFSGVGKIKGLSRVFLHEVLVNERRAPVALVVGFDEHEVEALFFDEAFDPAEKVLRSGEVFSVTVTESMIGRVIDGLGAPLDDLGPVRGEKMPAFRSAPAVIEREQVREQLLTGIKIIDTTLPLGRGQRELIIGDRKIGKSTLAIDTVLNQKYAHPPMYCVYVLCGQKEQKLRELISIFNEYNAFLYSVIVAAPAGTSFANQYLAPFVGCVIGEYFRDRGDSALIVYDDFSKHAKAYRDIALLLERAPGRETYPGDIFSVHAGLLERAAKLSHKRGGGSLSALPIIETEEGDIASFIATNMTSITDGQIYLERGLFQKGFLPAVNVGLSVSRVGSKVQPELLRYVTDGIRLALVQHKELQKLSQLENTASQEAQKNIFRGELTLEVLKQRKHTAISWAEQTILFYSVEAGFLDDIDKEKWVDFEKHLLQLIRNRYFDLIEQIEKKTFDEKIKSTIIDMLADFKREFLNAI</sequence>
<comment type="similarity">
    <text evidence="2">Belongs to the ATPase alpha/beta chains family.</text>
</comment>
<dbReference type="PANTHER" id="PTHR48082">
    <property type="entry name" value="ATP SYNTHASE SUBUNIT ALPHA, MITOCHONDRIAL"/>
    <property type="match status" value="1"/>
</dbReference>
<dbReference type="Proteomes" id="UP000183206">
    <property type="component" value="Unassembled WGS sequence"/>
</dbReference>
<dbReference type="Pfam" id="PF00306">
    <property type="entry name" value="ATP-synt_ab_C"/>
    <property type="match status" value="1"/>
</dbReference>
<evidence type="ECO:0000313" key="14">
    <source>
        <dbReference type="Proteomes" id="UP000183206"/>
    </source>
</evidence>
<dbReference type="CDD" id="cd01132">
    <property type="entry name" value="F1-ATPase_alpha_CD"/>
    <property type="match status" value="1"/>
</dbReference>
<dbReference type="AlphaFoldDB" id="A0A1J4V8N2"/>
<dbReference type="InterPro" id="IPR033732">
    <property type="entry name" value="ATP_synth_F1_a_nt-bd_dom"/>
</dbReference>
<dbReference type="SUPFAM" id="SSF52540">
    <property type="entry name" value="P-loop containing nucleoside triphosphate hydrolases"/>
    <property type="match status" value="1"/>
</dbReference>
<keyword evidence="3" id="KW-0813">Transport</keyword>
<keyword evidence="10" id="KW-0066">ATP synthesis</keyword>
<dbReference type="FunFam" id="3.40.50.300:FF:004039">
    <property type="entry name" value="ATP synthase subunit alpha, mitochondrial"/>
    <property type="match status" value="1"/>
</dbReference>
<keyword evidence="4" id="KW-0547">Nucleotide-binding</keyword>
<keyword evidence="6" id="KW-0067">ATP-binding</keyword>
<proteinExistence type="inferred from homology"/>
<evidence type="ECO:0000256" key="3">
    <source>
        <dbReference type="ARBA" id="ARBA00022448"/>
    </source>
</evidence>